<keyword evidence="2" id="KW-1185">Reference proteome</keyword>
<proteinExistence type="predicted"/>
<comment type="caution">
    <text evidence="1">The sequence shown here is derived from an EMBL/GenBank/DDBJ whole genome shotgun (WGS) entry which is preliminary data.</text>
</comment>
<organism evidence="1 2">
    <name type="scientific">Portunus trituberculatus</name>
    <name type="common">Swimming crab</name>
    <name type="synonym">Neptunus trituberculatus</name>
    <dbReference type="NCBI Taxonomy" id="210409"/>
    <lineage>
        <taxon>Eukaryota</taxon>
        <taxon>Metazoa</taxon>
        <taxon>Ecdysozoa</taxon>
        <taxon>Arthropoda</taxon>
        <taxon>Crustacea</taxon>
        <taxon>Multicrustacea</taxon>
        <taxon>Malacostraca</taxon>
        <taxon>Eumalacostraca</taxon>
        <taxon>Eucarida</taxon>
        <taxon>Decapoda</taxon>
        <taxon>Pleocyemata</taxon>
        <taxon>Brachyura</taxon>
        <taxon>Eubrachyura</taxon>
        <taxon>Portunoidea</taxon>
        <taxon>Portunidae</taxon>
        <taxon>Portuninae</taxon>
        <taxon>Portunus</taxon>
    </lineage>
</organism>
<evidence type="ECO:0000313" key="2">
    <source>
        <dbReference type="Proteomes" id="UP000324222"/>
    </source>
</evidence>
<gene>
    <name evidence="1" type="ORF">E2C01_002301</name>
</gene>
<protein>
    <submittedName>
        <fullName evidence="1">Uncharacterized protein</fullName>
    </submittedName>
</protein>
<evidence type="ECO:0000313" key="1">
    <source>
        <dbReference type="EMBL" id="MPC09684.1"/>
    </source>
</evidence>
<reference evidence="1 2" key="1">
    <citation type="submission" date="2019-05" db="EMBL/GenBank/DDBJ databases">
        <title>Another draft genome of Portunus trituberculatus and its Hox gene families provides insights of decapod evolution.</title>
        <authorList>
            <person name="Jeong J.-H."/>
            <person name="Song I."/>
            <person name="Kim S."/>
            <person name="Choi T."/>
            <person name="Kim D."/>
            <person name="Ryu S."/>
            <person name="Kim W."/>
        </authorList>
    </citation>
    <scope>NUCLEOTIDE SEQUENCE [LARGE SCALE GENOMIC DNA]</scope>
    <source>
        <tissue evidence="1">Muscle</tissue>
    </source>
</reference>
<dbReference type="AlphaFoldDB" id="A0A5B7CLX1"/>
<dbReference type="Proteomes" id="UP000324222">
    <property type="component" value="Unassembled WGS sequence"/>
</dbReference>
<name>A0A5B7CLX1_PORTR</name>
<dbReference type="EMBL" id="VSRR010000080">
    <property type="protein sequence ID" value="MPC09684.1"/>
    <property type="molecule type" value="Genomic_DNA"/>
</dbReference>
<accession>A0A5B7CLX1</accession>
<sequence length="65" mass="7584">MAQKLPGIFYYVNKHKSSTDDVRNDASTYSSWCVCGAARPLREWRWRSLIRSHNESTRCSQTFLA</sequence>